<name>A0ABR2FZP2_9ROSI</name>
<organism evidence="1 2">
    <name type="scientific">Hibiscus sabdariffa</name>
    <name type="common">roselle</name>
    <dbReference type="NCBI Taxonomy" id="183260"/>
    <lineage>
        <taxon>Eukaryota</taxon>
        <taxon>Viridiplantae</taxon>
        <taxon>Streptophyta</taxon>
        <taxon>Embryophyta</taxon>
        <taxon>Tracheophyta</taxon>
        <taxon>Spermatophyta</taxon>
        <taxon>Magnoliopsida</taxon>
        <taxon>eudicotyledons</taxon>
        <taxon>Gunneridae</taxon>
        <taxon>Pentapetalae</taxon>
        <taxon>rosids</taxon>
        <taxon>malvids</taxon>
        <taxon>Malvales</taxon>
        <taxon>Malvaceae</taxon>
        <taxon>Malvoideae</taxon>
        <taxon>Hibiscus</taxon>
    </lineage>
</organism>
<evidence type="ECO:0000313" key="2">
    <source>
        <dbReference type="Proteomes" id="UP001472677"/>
    </source>
</evidence>
<gene>
    <name evidence="1" type="ORF">V6N12_023977</name>
</gene>
<reference evidence="1 2" key="1">
    <citation type="journal article" date="2024" name="G3 (Bethesda)">
        <title>Genome assembly of Hibiscus sabdariffa L. provides insights into metabolisms of medicinal natural products.</title>
        <authorList>
            <person name="Kim T."/>
        </authorList>
    </citation>
    <scope>NUCLEOTIDE SEQUENCE [LARGE SCALE GENOMIC DNA]</scope>
    <source>
        <strain evidence="1">TK-2024</strain>
        <tissue evidence="1">Old leaves</tissue>
    </source>
</reference>
<evidence type="ECO:0000313" key="1">
    <source>
        <dbReference type="EMBL" id="KAK8589583.1"/>
    </source>
</evidence>
<sequence>MQEEEAVNVVLDCVEFQQTNWEQCLSIQVFDQPTNATSLVHQDEVSLDAHAFINYDEEWIVDSVCSHHATGNDTLISDVCPHHMKKDHCNR</sequence>
<protein>
    <submittedName>
        <fullName evidence="1">Uncharacterized protein</fullName>
    </submittedName>
</protein>
<accession>A0ABR2FZP2</accession>
<proteinExistence type="predicted"/>
<comment type="caution">
    <text evidence="1">The sequence shown here is derived from an EMBL/GenBank/DDBJ whole genome shotgun (WGS) entry which is preliminary data.</text>
</comment>
<dbReference type="Proteomes" id="UP001472677">
    <property type="component" value="Unassembled WGS sequence"/>
</dbReference>
<keyword evidence="2" id="KW-1185">Reference proteome</keyword>
<dbReference type="EMBL" id="JBBPBM010000004">
    <property type="protein sequence ID" value="KAK8589583.1"/>
    <property type="molecule type" value="Genomic_DNA"/>
</dbReference>